<sequence length="111" mass="12074">MGDALQKGPSTVKLPVDDETLNAWSSLLNLTEEQAADVLKEIEKTLRTGYAHRPACLRHRSFEELTADMGVDELALMFLATGLRHTGHPEAAAAVEIRGLAAQLQAQHKAD</sequence>
<gene>
    <name evidence="1" type="ORF">AB5J50_16710</name>
</gene>
<dbReference type="EMBL" id="CP163440">
    <property type="protein sequence ID" value="XDQ62325.1"/>
    <property type="molecule type" value="Genomic_DNA"/>
</dbReference>
<reference evidence="1" key="1">
    <citation type="submission" date="2024-07" db="EMBL/GenBank/DDBJ databases">
        <authorList>
            <person name="Yu S.T."/>
        </authorList>
    </citation>
    <scope>NUCLEOTIDE SEQUENCE</scope>
    <source>
        <strain evidence="1">R35</strain>
    </source>
</reference>
<name>A0AB39S281_9ACTN</name>
<proteinExistence type="predicted"/>
<evidence type="ECO:0000313" key="1">
    <source>
        <dbReference type="EMBL" id="XDQ62325.1"/>
    </source>
</evidence>
<accession>A0AB39S281</accession>
<protein>
    <submittedName>
        <fullName evidence="1">Uncharacterized protein</fullName>
    </submittedName>
</protein>
<organism evidence="1">
    <name type="scientific">Streptomyces sp. R35</name>
    <dbReference type="NCBI Taxonomy" id="3238630"/>
    <lineage>
        <taxon>Bacteria</taxon>
        <taxon>Bacillati</taxon>
        <taxon>Actinomycetota</taxon>
        <taxon>Actinomycetes</taxon>
        <taxon>Kitasatosporales</taxon>
        <taxon>Streptomycetaceae</taxon>
        <taxon>Streptomyces</taxon>
    </lineage>
</organism>
<dbReference type="AlphaFoldDB" id="A0AB39S281"/>
<dbReference type="RefSeq" id="WP_369258849.1">
    <property type="nucleotide sequence ID" value="NZ_CP163440.1"/>
</dbReference>